<dbReference type="GO" id="GO:0005085">
    <property type="term" value="F:guanyl-nucleotide exchange factor activity"/>
    <property type="evidence" value="ECO:0007669"/>
    <property type="project" value="UniProtKB-KW"/>
</dbReference>
<feature type="domain" description="Ras-GEF" evidence="3">
    <location>
        <begin position="191"/>
        <end position="432"/>
    </location>
</feature>
<feature type="domain" description="N-terminal Ras-GEF" evidence="4">
    <location>
        <begin position="27"/>
        <end position="162"/>
    </location>
</feature>
<dbReference type="PROSITE" id="PS50212">
    <property type="entry name" value="RASGEF_NTER"/>
    <property type="match status" value="1"/>
</dbReference>
<organism evidence="5 6">
    <name type="scientific">Rozella allomycis (strain CSF55)</name>
    <dbReference type="NCBI Taxonomy" id="988480"/>
    <lineage>
        <taxon>Eukaryota</taxon>
        <taxon>Fungi</taxon>
        <taxon>Fungi incertae sedis</taxon>
        <taxon>Cryptomycota</taxon>
        <taxon>Cryptomycota incertae sedis</taxon>
        <taxon>Rozella</taxon>
    </lineage>
</organism>
<dbReference type="SMART" id="SM00229">
    <property type="entry name" value="RasGEFN"/>
    <property type="match status" value="1"/>
</dbReference>
<gene>
    <name evidence="5" type="ORF">ROZALSC1DRAFT_12243</name>
</gene>
<dbReference type="InterPro" id="IPR001895">
    <property type="entry name" value="RASGEF_cat_dom"/>
</dbReference>
<evidence type="ECO:0000313" key="6">
    <source>
        <dbReference type="Proteomes" id="UP000281549"/>
    </source>
</evidence>
<dbReference type="Proteomes" id="UP000281549">
    <property type="component" value="Unassembled WGS sequence"/>
</dbReference>
<evidence type="ECO:0000256" key="2">
    <source>
        <dbReference type="PROSITE-ProRule" id="PRU00168"/>
    </source>
</evidence>
<dbReference type="Gene3D" id="1.20.870.10">
    <property type="entry name" value="Son of sevenless (SoS) protein Chain: S domain 1"/>
    <property type="match status" value="1"/>
</dbReference>
<evidence type="ECO:0000259" key="4">
    <source>
        <dbReference type="PROSITE" id="PS50212"/>
    </source>
</evidence>
<dbReference type="InterPro" id="IPR008937">
    <property type="entry name" value="Ras-like_GEF"/>
</dbReference>
<dbReference type="AlphaFoldDB" id="A0A4P9YQ16"/>
<accession>A0A4P9YQ16</accession>
<dbReference type="PANTHER" id="PTHR23113">
    <property type="entry name" value="GUANINE NUCLEOTIDE EXCHANGE FACTOR"/>
    <property type="match status" value="1"/>
</dbReference>
<evidence type="ECO:0000256" key="1">
    <source>
        <dbReference type="ARBA" id="ARBA00022658"/>
    </source>
</evidence>
<dbReference type="EMBL" id="ML005019">
    <property type="protein sequence ID" value="RKP20800.1"/>
    <property type="molecule type" value="Genomic_DNA"/>
</dbReference>
<dbReference type="PANTHER" id="PTHR23113:SF368">
    <property type="entry name" value="CELL DIVISION CONTROL PROTEIN 25"/>
    <property type="match status" value="1"/>
</dbReference>
<dbReference type="SMART" id="SM00147">
    <property type="entry name" value="RasGEF"/>
    <property type="match status" value="1"/>
</dbReference>
<dbReference type="InterPro" id="IPR036964">
    <property type="entry name" value="RASGEF_cat_dom_sf"/>
</dbReference>
<dbReference type="CDD" id="cd06224">
    <property type="entry name" value="REM"/>
    <property type="match status" value="1"/>
</dbReference>
<dbReference type="Pfam" id="PF00617">
    <property type="entry name" value="RasGEF"/>
    <property type="match status" value="1"/>
</dbReference>
<evidence type="ECO:0000259" key="3">
    <source>
        <dbReference type="PROSITE" id="PS50009"/>
    </source>
</evidence>
<dbReference type="Pfam" id="PF00618">
    <property type="entry name" value="RasGEF_N"/>
    <property type="match status" value="1"/>
</dbReference>
<sequence>MAVEKYLSEEESNFFKSGEIIFKDETDKIQIKGGTLPGLTRYLTNTHQPDGDFVHSFLLTYSCFISSKQFLNFLLERYKISIPIEFNKDQLMKLAFIKKGIIPVKLRVLNVLKMWVKMNFEELERSIYSQEIENFSLSFASTLTVDRVQRSPSVMKFFEQSSKNEVAVNKIIYPPPSILPKFENFKISDLDPLELARQITLIDWENFSSVKAKEFLQQKWTKPETAKINSPNIMSMIDYSNSFVYWIGSEIVGLDNPKQRANLIKLFILTADQCRQLNNFNSLKMILAALNSSSIQRLKKTWEFVSNKLKNLLKDLCNLMSEEKSYKNYRQTLSSCEPPCIPFLGNYCVYSIIGMYLTNLVFIEIGNRDFIENDLINFDKHQRVAKIIDELISFQRISYQFYPVYSIQSLIREANHLSEDEIYNQSLKIEPRDETS</sequence>
<dbReference type="GO" id="GO:0005886">
    <property type="term" value="C:plasma membrane"/>
    <property type="evidence" value="ECO:0007669"/>
    <property type="project" value="TreeGrafter"/>
</dbReference>
<keyword evidence="1 2" id="KW-0344">Guanine-nucleotide releasing factor</keyword>
<dbReference type="PROSITE" id="PS50009">
    <property type="entry name" value="RASGEF_CAT"/>
    <property type="match status" value="1"/>
</dbReference>
<dbReference type="InterPro" id="IPR023578">
    <property type="entry name" value="Ras_GEF_dom_sf"/>
</dbReference>
<dbReference type="Gene3D" id="1.10.840.10">
    <property type="entry name" value="Ras guanine-nucleotide exchange factors catalytic domain"/>
    <property type="match status" value="1"/>
</dbReference>
<dbReference type="SUPFAM" id="SSF48366">
    <property type="entry name" value="Ras GEF"/>
    <property type="match status" value="1"/>
</dbReference>
<evidence type="ECO:0000313" key="5">
    <source>
        <dbReference type="EMBL" id="RKP20800.1"/>
    </source>
</evidence>
<proteinExistence type="predicted"/>
<dbReference type="InterPro" id="IPR000651">
    <property type="entry name" value="Ras-like_Gua-exchang_fac_N"/>
</dbReference>
<dbReference type="GO" id="GO:0007265">
    <property type="term" value="P:Ras protein signal transduction"/>
    <property type="evidence" value="ECO:0007669"/>
    <property type="project" value="TreeGrafter"/>
</dbReference>
<protein>
    <submittedName>
        <fullName evidence="5">Ras GEF</fullName>
    </submittedName>
</protein>
<reference evidence="6" key="1">
    <citation type="journal article" date="2018" name="Nat. Microbiol.">
        <title>Leveraging single-cell genomics to expand the fungal tree of life.</title>
        <authorList>
            <person name="Ahrendt S.R."/>
            <person name="Quandt C.A."/>
            <person name="Ciobanu D."/>
            <person name="Clum A."/>
            <person name="Salamov A."/>
            <person name="Andreopoulos B."/>
            <person name="Cheng J.F."/>
            <person name="Woyke T."/>
            <person name="Pelin A."/>
            <person name="Henrissat B."/>
            <person name="Reynolds N.K."/>
            <person name="Benny G.L."/>
            <person name="Smith M.E."/>
            <person name="James T.Y."/>
            <person name="Grigoriev I.V."/>
        </authorList>
    </citation>
    <scope>NUCLEOTIDE SEQUENCE [LARGE SCALE GENOMIC DNA]</scope>
    <source>
        <strain evidence="6">CSF55</strain>
    </source>
</reference>
<dbReference type="CDD" id="cd00155">
    <property type="entry name" value="RasGEF"/>
    <property type="match status" value="1"/>
</dbReference>
<name>A0A4P9YQ16_ROZAC</name>